<keyword evidence="3" id="KW-1185">Reference proteome</keyword>
<sequence>MNLLQSPTKTITGISKPEAASPIADETKWPPTTHQIPPSSIPSSFSFFFPEFLSPSGIKTAPTPLAVSGGGILQHIPANRASIMDRQPRNHTIRMIEMLARQLPYFLSDFEFLFTNRTIRILLQMVLRNFHPRNRLNPGISLWSGESERDPRLIGFESPLRDNRGGNRAISGS</sequence>
<feature type="region of interest" description="Disordered" evidence="1">
    <location>
        <begin position="1"/>
        <end position="34"/>
    </location>
</feature>
<evidence type="ECO:0000313" key="2">
    <source>
        <dbReference type="EMBL" id="CAK9318096.1"/>
    </source>
</evidence>
<reference evidence="2 3" key="1">
    <citation type="submission" date="2024-03" db="EMBL/GenBank/DDBJ databases">
        <authorList>
            <person name="Gkanogiannis A."/>
            <person name="Becerra Lopez-Lavalle L."/>
        </authorList>
    </citation>
    <scope>NUCLEOTIDE SEQUENCE [LARGE SCALE GENOMIC DNA]</scope>
</reference>
<evidence type="ECO:0000256" key="1">
    <source>
        <dbReference type="SAM" id="MobiDB-lite"/>
    </source>
</evidence>
<accession>A0ABP0YG97</accession>
<evidence type="ECO:0000313" key="3">
    <source>
        <dbReference type="Proteomes" id="UP001642487"/>
    </source>
</evidence>
<protein>
    <submittedName>
        <fullName evidence="2">Uncharacterized protein</fullName>
    </submittedName>
</protein>
<dbReference type="EMBL" id="OZ021737">
    <property type="protein sequence ID" value="CAK9318096.1"/>
    <property type="molecule type" value="Genomic_DNA"/>
</dbReference>
<gene>
    <name evidence="2" type="ORF">CITCOLO1_LOCUS10052</name>
</gene>
<proteinExistence type="predicted"/>
<organism evidence="2 3">
    <name type="scientific">Citrullus colocynthis</name>
    <name type="common">colocynth</name>
    <dbReference type="NCBI Taxonomy" id="252529"/>
    <lineage>
        <taxon>Eukaryota</taxon>
        <taxon>Viridiplantae</taxon>
        <taxon>Streptophyta</taxon>
        <taxon>Embryophyta</taxon>
        <taxon>Tracheophyta</taxon>
        <taxon>Spermatophyta</taxon>
        <taxon>Magnoliopsida</taxon>
        <taxon>eudicotyledons</taxon>
        <taxon>Gunneridae</taxon>
        <taxon>Pentapetalae</taxon>
        <taxon>rosids</taxon>
        <taxon>fabids</taxon>
        <taxon>Cucurbitales</taxon>
        <taxon>Cucurbitaceae</taxon>
        <taxon>Benincaseae</taxon>
        <taxon>Citrullus</taxon>
    </lineage>
</organism>
<dbReference type="Proteomes" id="UP001642487">
    <property type="component" value="Chromosome 3"/>
</dbReference>
<feature type="compositionally biased region" description="Polar residues" evidence="1">
    <location>
        <begin position="1"/>
        <end position="13"/>
    </location>
</feature>
<name>A0ABP0YG97_9ROSI</name>